<dbReference type="EMBL" id="ACOL01002237">
    <property type="protein sequence ID" value="EEQ81192.1"/>
    <property type="molecule type" value="Genomic_DNA"/>
</dbReference>
<organism evidence="1 2">
    <name type="scientific">Vairimorpha ceranae (strain BRL01)</name>
    <name type="common">Microsporidian parasite</name>
    <name type="synonym">Nosema ceranae</name>
    <dbReference type="NCBI Taxonomy" id="578460"/>
    <lineage>
        <taxon>Eukaryota</taxon>
        <taxon>Fungi</taxon>
        <taxon>Fungi incertae sedis</taxon>
        <taxon>Microsporidia</taxon>
        <taxon>Nosematidae</taxon>
        <taxon>Vairimorpha</taxon>
    </lineage>
</organism>
<dbReference type="VEuPathDB" id="MicrosporidiaDB:NCER_102529"/>
<proteinExistence type="predicted"/>
<evidence type="ECO:0000313" key="2">
    <source>
        <dbReference type="Proteomes" id="UP000009082"/>
    </source>
</evidence>
<gene>
    <name evidence="1" type="ORF">NCER_102529</name>
</gene>
<reference evidence="1 2" key="1">
    <citation type="journal article" date="2009" name="PLoS Pathog.">
        <title>Genomic analyses of the microsporidian Nosema ceranae, an emergent pathogen of honey bees.</title>
        <authorList>
            <person name="Cornman R.S."/>
            <person name="Chen Y.P."/>
            <person name="Schatz M.C."/>
            <person name="Street C."/>
            <person name="Zhao Y."/>
            <person name="Desany B."/>
            <person name="Egholm M."/>
            <person name="Hutchison S."/>
            <person name="Pettis J.S."/>
            <person name="Lipkin W.I."/>
            <person name="Evans J.D."/>
        </authorList>
    </citation>
    <scope>NUCLEOTIDE SEQUENCE [LARGE SCALE GENOMIC DNA]</scope>
    <source>
        <strain evidence="1 2">BRL01</strain>
    </source>
</reference>
<dbReference type="InParanoid" id="C4VC60"/>
<sequence length="119" mass="13816">MEVKCIFLQKFYTVILRISIKNFFHFIFNINSRLTYRDCNSLFSVISCSIINSFNIKKNDACFTFTRLFKCLCIPSMLFVVLSIPFKVLSNTFQKLTDLLPSFSIKYSALNHSNNLNAS</sequence>
<dbReference type="Proteomes" id="UP000009082">
    <property type="component" value="Unassembled WGS sequence"/>
</dbReference>
<evidence type="ECO:0000313" key="1">
    <source>
        <dbReference type="EMBL" id="EEQ81192.1"/>
    </source>
</evidence>
<dbReference type="KEGG" id="nce:NCER_102529"/>
<comment type="caution">
    <text evidence="1">The sequence shown here is derived from an EMBL/GenBank/DDBJ whole genome shotgun (WGS) entry which is preliminary data.</text>
</comment>
<accession>C4VC60</accession>
<name>C4VC60_VAIC1</name>
<dbReference type="HOGENOM" id="CLU_2062147_0_0_1"/>
<dbReference type="AlphaFoldDB" id="C4VC60"/>
<protein>
    <submittedName>
        <fullName evidence="1">Uncharacterized protein</fullName>
    </submittedName>
</protein>